<dbReference type="EMBL" id="JAAKZI010000045">
    <property type="protein sequence ID" value="NGN85319.1"/>
    <property type="molecule type" value="Genomic_DNA"/>
</dbReference>
<name>A0ABX0DEG7_9MICC</name>
<gene>
    <name evidence="2" type="ORF">G6N77_17900</name>
</gene>
<accession>A0ABX0DEG7</accession>
<sequence>MARARVRAATPAALLGAFMCLALSGCISIPTGSPTTAAVAPSGPHSYLDRLKATPVAKPTDTAAAAELPQFVTESRNVACVFTSSRNGNLNQPWEPNNFSDSANAASPLIPVVNCELANYPEPAQADVQDTCAGTFKGYLGGTALLAPDKVSYGSCRAGVTAVEAAFSPAGTVSDAMAQLPVLADGAAMEAQGYRCAPMDDGVACANLSSGLGFFVAAEKYSLFGPGHAAATAAPPKPTTAPAG</sequence>
<evidence type="ECO:0000256" key="1">
    <source>
        <dbReference type="SAM" id="SignalP"/>
    </source>
</evidence>
<feature type="signal peptide" evidence="1">
    <location>
        <begin position="1"/>
        <end position="22"/>
    </location>
</feature>
<evidence type="ECO:0000313" key="2">
    <source>
        <dbReference type="EMBL" id="NGN85319.1"/>
    </source>
</evidence>
<proteinExistence type="predicted"/>
<dbReference type="RefSeq" id="WP_165183531.1">
    <property type="nucleotide sequence ID" value="NZ_JAAKZI010000045.1"/>
</dbReference>
<organism evidence="2 3">
    <name type="scientific">Arthrobacter silviterrae</name>
    <dbReference type="NCBI Taxonomy" id="2026658"/>
    <lineage>
        <taxon>Bacteria</taxon>
        <taxon>Bacillati</taxon>
        <taxon>Actinomycetota</taxon>
        <taxon>Actinomycetes</taxon>
        <taxon>Micrococcales</taxon>
        <taxon>Micrococcaceae</taxon>
        <taxon>Arthrobacter</taxon>
    </lineage>
</organism>
<dbReference type="PROSITE" id="PS51257">
    <property type="entry name" value="PROKAR_LIPOPROTEIN"/>
    <property type="match status" value="1"/>
</dbReference>
<evidence type="ECO:0000313" key="3">
    <source>
        <dbReference type="Proteomes" id="UP000479226"/>
    </source>
</evidence>
<comment type="caution">
    <text evidence="2">The sequence shown here is derived from an EMBL/GenBank/DDBJ whole genome shotgun (WGS) entry which is preliminary data.</text>
</comment>
<keyword evidence="1" id="KW-0732">Signal</keyword>
<reference evidence="2 3" key="1">
    <citation type="submission" date="2020-02" db="EMBL/GenBank/DDBJ databases">
        <title>Genome sequence of the type strain DSM 27180 of Arthrobacter silviterrae.</title>
        <authorList>
            <person name="Gao J."/>
            <person name="Sun J."/>
        </authorList>
    </citation>
    <scope>NUCLEOTIDE SEQUENCE [LARGE SCALE GENOMIC DNA]</scope>
    <source>
        <strain evidence="2 3">DSM 27180</strain>
    </source>
</reference>
<feature type="chain" id="PRO_5046638962" evidence="1">
    <location>
        <begin position="23"/>
        <end position="244"/>
    </location>
</feature>
<protein>
    <submittedName>
        <fullName evidence="2">Uncharacterized protein</fullName>
    </submittedName>
</protein>
<keyword evidence="3" id="KW-1185">Reference proteome</keyword>
<dbReference type="Proteomes" id="UP000479226">
    <property type="component" value="Unassembled WGS sequence"/>
</dbReference>